<evidence type="ECO:0000313" key="8">
    <source>
        <dbReference type="Proteomes" id="UP000183407"/>
    </source>
</evidence>
<evidence type="ECO:0000256" key="3">
    <source>
        <dbReference type="ARBA" id="ARBA00022512"/>
    </source>
</evidence>
<proteinExistence type="inferred from homology"/>
<dbReference type="GO" id="GO:0004316">
    <property type="term" value="F:3-oxoacyl-[acyl-carrier-protein] reductase (NADPH) activity"/>
    <property type="evidence" value="ECO:0007669"/>
    <property type="project" value="UniProtKB-EC"/>
</dbReference>
<dbReference type="Gene3D" id="3.40.50.720">
    <property type="entry name" value="NAD(P)-binding Rossmann-like Domain"/>
    <property type="match status" value="1"/>
</dbReference>
<accession>A0A1H4IKM0</accession>
<protein>
    <recommendedName>
        <fullName evidence="5">3-oxoacyl-[acyl-carrier-protein] reductase MabA</fullName>
    </recommendedName>
</protein>
<dbReference type="PRINTS" id="PR00080">
    <property type="entry name" value="SDRFAMILY"/>
</dbReference>
<dbReference type="EMBL" id="FNTL01000002">
    <property type="protein sequence ID" value="SEB34463.1"/>
    <property type="molecule type" value="Genomic_DNA"/>
</dbReference>
<dbReference type="InterPro" id="IPR036291">
    <property type="entry name" value="NAD(P)-bd_dom_sf"/>
</dbReference>
<evidence type="ECO:0000256" key="2">
    <source>
        <dbReference type="ARBA" id="ARBA00006484"/>
    </source>
</evidence>
<keyword evidence="3" id="KW-0964">Secreted</keyword>
<reference evidence="8" key="1">
    <citation type="submission" date="2016-10" db="EMBL/GenBank/DDBJ databases">
        <authorList>
            <person name="Varghese N."/>
        </authorList>
    </citation>
    <scope>NUCLEOTIDE SEQUENCE [LARGE SCALE GENOMIC DNA]</scope>
    <source>
        <strain evidence="8">DSM 44719</strain>
    </source>
</reference>
<name>A0A1H4IKM0_RHOJO</name>
<dbReference type="OrthoDB" id="7064009at2"/>
<dbReference type="PRINTS" id="PR00081">
    <property type="entry name" value="GDHRDH"/>
</dbReference>
<dbReference type="PANTHER" id="PTHR42879">
    <property type="entry name" value="3-OXOACYL-(ACYL-CARRIER-PROTEIN) REDUCTASE"/>
    <property type="match status" value="1"/>
</dbReference>
<evidence type="ECO:0000313" key="7">
    <source>
        <dbReference type="EMBL" id="SEB34463.1"/>
    </source>
</evidence>
<dbReference type="FunFam" id="3.40.50.720:FF:000084">
    <property type="entry name" value="Short-chain dehydrogenase reductase"/>
    <property type="match status" value="1"/>
</dbReference>
<dbReference type="Pfam" id="PF13561">
    <property type="entry name" value="adh_short_C2"/>
    <property type="match status" value="1"/>
</dbReference>
<dbReference type="SUPFAM" id="SSF51735">
    <property type="entry name" value="NAD(P)-binding Rossmann-fold domains"/>
    <property type="match status" value="1"/>
</dbReference>
<keyword evidence="4" id="KW-0560">Oxidoreductase</keyword>
<comment type="similarity">
    <text evidence="2">Belongs to the short-chain dehydrogenases/reductases (SDR) family.</text>
</comment>
<dbReference type="GO" id="GO:0032787">
    <property type="term" value="P:monocarboxylic acid metabolic process"/>
    <property type="evidence" value="ECO:0007669"/>
    <property type="project" value="UniProtKB-ARBA"/>
</dbReference>
<gene>
    <name evidence="7" type="ORF">SAMN04490220_0143</name>
</gene>
<dbReference type="NCBIfam" id="NF005559">
    <property type="entry name" value="PRK07231.1"/>
    <property type="match status" value="1"/>
</dbReference>
<evidence type="ECO:0000256" key="4">
    <source>
        <dbReference type="ARBA" id="ARBA00023002"/>
    </source>
</evidence>
<evidence type="ECO:0000256" key="5">
    <source>
        <dbReference type="ARBA" id="ARBA00040781"/>
    </source>
</evidence>
<evidence type="ECO:0000256" key="6">
    <source>
        <dbReference type="ARBA" id="ARBA00047400"/>
    </source>
</evidence>
<dbReference type="InterPro" id="IPR020904">
    <property type="entry name" value="Sc_DH/Rdtase_CS"/>
</dbReference>
<dbReference type="InterPro" id="IPR002347">
    <property type="entry name" value="SDR_fam"/>
</dbReference>
<keyword evidence="3" id="KW-0134">Cell wall</keyword>
<dbReference type="PROSITE" id="PS00061">
    <property type="entry name" value="ADH_SHORT"/>
    <property type="match status" value="1"/>
</dbReference>
<dbReference type="Proteomes" id="UP000183407">
    <property type="component" value="Unassembled WGS sequence"/>
</dbReference>
<dbReference type="AlphaFoldDB" id="A0A1H4IKM0"/>
<dbReference type="CDD" id="cd05233">
    <property type="entry name" value="SDR_c"/>
    <property type="match status" value="1"/>
</dbReference>
<dbReference type="PANTHER" id="PTHR42879:SF2">
    <property type="entry name" value="3-OXOACYL-[ACYL-CARRIER-PROTEIN] REDUCTASE FABG"/>
    <property type="match status" value="1"/>
</dbReference>
<sequence length="266" mass="27901">MLSSNPPLPLLGRTAIVTAAGAGIGRAIAIEWSSRGGSVVVADLRADAAIATAEEINHKGGSAIWAAVDVTDPESMPSAFAAALDGYGQINALFNVAGASLPKRVDEMDDIDWYRMIDINLTSVYRCAKQVIPELRRAGGGSIVNISSTAGILAENRCSAYSAAKGGVLLLTKNMAMDYAADGIRVNAVCPGSTMTPRIQDYLDRLPGHESLLDDLCPMKRYAEPEEIARPAVFLASDEASYITGAVLAVDGGLTAGKHFAIFEDA</sequence>
<comment type="subcellular location">
    <subcellularLocation>
        <location evidence="1">Secreted</location>
        <location evidence="1">Cell wall</location>
    </subcellularLocation>
</comment>
<evidence type="ECO:0000256" key="1">
    <source>
        <dbReference type="ARBA" id="ARBA00004191"/>
    </source>
</evidence>
<organism evidence="7 8">
    <name type="scientific">Rhodococcus jostii</name>
    <dbReference type="NCBI Taxonomy" id="132919"/>
    <lineage>
        <taxon>Bacteria</taxon>
        <taxon>Bacillati</taxon>
        <taxon>Actinomycetota</taxon>
        <taxon>Actinomycetes</taxon>
        <taxon>Mycobacteriales</taxon>
        <taxon>Nocardiaceae</taxon>
        <taxon>Rhodococcus</taxon>
    </lineage>
</organism>
<dbReference type="InterPro" id="IPR050259">
    <property type="entry name" value="SDR"/>
</dbReference>
<comment type="catalytic activity">
    <reaction evidence="6">
        <text>a (3R)-hydroxyacyl-[ACP] + NADP(+) = a 3-oxoacyl-[ACP] + NADPH + H(+)</text>
        <dbReference type="Rhea" id="RHEA:17397"/>
        <dbReference type="Rhea" id="RHEA-COMP:9916"/>
        <dbReference type="Rhea" id="RHEA-COMP:9945"/>
        <dbReference type="ChEBI" id="CHEBI:15378"/>
        <dbReference type="ChEBI" id="CHEBI:57783"/>
        <dbReference type="ChEBI" id="CHEBI:58349"/>
        <dbReference type="ChEBI" id="CHEBI:78776"/>
        <dbReference type="ChEBI" id="CHEBI:78827"/>
        <dbReference type="EC" id="1.1.1.100"/>
    </reaction>
    <physiologicalReaction direction="right-to-left" evidence="6">
        <dbReference type="Rhea" id="RHEA:17399"/>
    </physiologicalReaction>
</comment>